<dbReference type="EMBL" id="CP030941">
    <property type="protein sequence ID" value="UUP19531.1"/>
    <property type="molecule type" value="Genomic_DNA"/>
</dbReference>
<evidence type="ECO:0000256" key="1">
    <source>
        <dbReference type="ARBA" id="ARBA00023125"/>
    </source>
</evidence>
<dbReference type="InterPro" id="IPR000424">
    <property type="entry name" value="Primosome_PriB/ssb"/>
</dbReference>
<dbReference type="SUPFAM" id="SSF50249">
    <property type="entry name" value="Nucleic acid-binding proteins"/>
    <property type="match status" value="1"/>
</dbReference>
<evidence type="ECO:0000313" key="6">
    <source>
        <dbReference type="Proteomes" id="UP001342418"/>
    </source>
</evidence>
<reference evidence="5 6" key="1">
    <citation type="submission" date="2018-07" db="EMBL/GenBank/DDBJ databases">
        <title>Genome sequence of Nitratireductor thuwali#1536.</title>
        <authorList>
            <person name="Michoud G."/>
            <person name="Merlino G."/>
            <person name="Sefrji F.O."/>
            <person name="Daffonchio D."/>
        </authorList>
    </citation>
    <scope>NUCLEOTIDE SEQUENCE [LARGE SCALE GENOMIC DNA]</scope>
    <source>
        <strain evidence="6">Nit1536</strain>
    </source>
</reference>
<keyword evidence="6" id="KW-1185">Reference proteome</keyword>
<dbReference type="PROSITE" id="PS50935">
    <property type="entry name" value="SSB"/>
    <property type="match status" value="1"/>
</dbReference>
<keyword evidence="2" id="KW-0233">DNA recombination</keyword>
<accession>A0ABY5MQF3</accession>
<dbReference type="GO" id="GO:0003677">
    <property type="term" value="F:DNA binding"/>
    <property type="evidence" value="ECO:0007669"/>
    <property type="project" value="UniProtKB-KW"/>
</dbReference>
<evidence type="ECO:0000256" key="4">
    <source>
        <dbReference type="SAM" id="MobiDB-lite"/>
    </source>
</evidence>
<evidence type="ECO:0000256" key="3">
    <source>
        <dbReference type="PIRNR" id="PIRNR002070"/>
    </source>
</evidence>
<sequence length="134" mass="14706">MTMQACAYGRVGQDPRSIETRSGKAMVVGSIAVSIDENDAPPLWIGIVAFGRVAEDFLRHSKGDLISVSGRVQRNSWTTPAGEKREQLQIVADALVSSRTVRPAGGRKRDADDRTSSHQSQPRSERELDDEIPF</sequence>
<dbReference type="Proteomes" id="UP001342418">
    <property type="component" value="Chromosome"/>
</dbReference>
<dbReference type="InterPro" id="IPR011344">
    <property type="entry name" value="ssDNA-bd"/>
</dbReference>
<evidence type="ECO:0000313" key="5">
    <source>
        <dbReference type="EMBL" id="UUP19531.1"/>
    </source>
</evidence>
<dbReference type="Gene3D" id="2.40.50.140">
    <property type="entry name" value="Nucleic acid-binding proteins"/>
    <property type="match status" value="1"/>
</dbReference>
<proteinExistence type="predicted"/>
<dbReference type="Pfam" id="PF00436">
    <property type="entry name" value="SSB"/>
    <property type="match status" value="1"/>
</dbReference>
<organism evidence="5 6">
    <name type="scientific">Nitratireductor thuwali</name>
    <dbReference type="NCBI Taxonomy" id="2267699"/>
    <lineage>
        <taxon>Bacteria</taxon>
        <taxon>Pseudomonadati</taxon>
        <taxon>Pseudomonadota</taxon>
        <taxon>Alphaproteobacteria</taxon>
        <taxon>Hyphomicrobiales</taxon>
        <taxon>Phyllobacteriaceae</taxon>
        <taxon>Nitratireductor</taxon>
    </lineage>
</organism>
<dbReference type="RefSeq" id="WP_338531676.1">
    <property type="nucleotide sequence ID" value="NZ_CP030941.1"/>
</dbReference>
<dbReference type="PIRSF" id="PIRSF002070">
    <property type="entry name" value="SSB"/>
    <property type="match status" value="1"/>
</dbReference>
<dbReference type="CDD" id="cd04496">
    <property type="entry name" value="SSB_OBF"/>
    <property type="match status" value="1"/>
</dbReference>
<feature type="compositionally biased region" description="Basic and acidic residues" evidence="4">
    <location>
        <begin position="107"/>
        <end position="116"/>
    </location>
</feature>
<dbReference type="InterPro" id="IPR012340">
    <property type="entry name" value="NA-bd_OB-fold"/>
</dbReference>
<gene>
    <name evidence="5" type="primary">ssb_2</name>
    <name evidence="5" type="ORF">NTH_04034</name>
</gene>
<protein>
    <recommendedName>
        <fullName evidence="3">Single-stranded DNA-binding protein</fullName>
    </recommendedName>
</protein>
<keyword evidence="1 3" id="KW-0238">DNA-binding</keyword>
<evidence type="ECO:0000256" key="2">
    <source>
        <dbReference type="ARBA" id="ARBA00023172"/>
    </source>
</evidence>
<name>A0ABY5MQF3_9HYPH</name>
<feature type="region of interest" description="Disordered" evidence="4">
    <location>
        <begin position="97"/>
        <end position="134"/>
    </location>
</feature>